<keyword evidence="8" id="KW-1185">Reference proteome</keyword>
<keyword evidence="3 6" id="KW-0812">Transmembrane</keyword>
<dbReference type="PANTHER" id="PTHR30250">
    <property type="entry name" value="PST FAMILY PREDICTED COLANIC ACID TRANSPORTER"/>
    <property type="match status" value="1"/>
</dbReference>
<dbReference type="EMBL" id="JADZGI010000002">
    <property type="protein sequence ID" value="MBH0113972.1"/>
    <property type="molecule type" value="Genomic_DNA"/>
</dbReference>
<feature type="transmembrane region" description="Helical" evidence="6">
    <location>
        <begin position="132"/>
        <end position="152"/>
    </location>
</feature>
<dbReference type="PANTHER" id="PTHR30250:SF11">
    <property type="entry name" value="O-ANTIGEN TRANSPORTER-RELATED"/>
    <property type="match status" value="1"/>
</dbReference>
<evidence type="ECO:0000313" key="8">
    <source>
        <dbReference type="Proteomes" id="UP000617634"/>
    </source>
</evidence>
<dbReference type="GO" id="GO:0005886">
    <property type="term" value="C:plasma membrane"/>
    <property type="evidence" value="ECO:0007669"/>
    <property type="project" value="UniProtKB-SubCell"/>
</dbReference>
<name>A0A931HDT4_9SPHN</name>
<feature type="transmembrane region" description="Helical" evidence="6">
    <location>
        <begin position="352"/>
        <end position="374"/>
    </location>
</feature>
<protein>
    <recommendedName>
        <fullName evidence="9">Lipopolysaccharide biosynthesis protein</fullName>
    </recommendedName>
</protein>
<feature type="transmembrane region" description="Helical" evidence="6">
    <location>
        <begin position="164"/>
        <end position="185"/>
    </location>
</feature>
<dbReference type="Proteomes" id="UP000617634">
    <property type="component" value="Unassembled WGS sequence"/>
</dbReference>
<feature type="transmembrane region" description="Helical" evidence="6">
    <location>
        <begin position="386"/>
        <end position="412"/>
    </location>
</feature>
<feature type="transmembrane region" description="Helical" evidence="6">
    <location>
        <begin position="316"/>
        <end position="340"/>
    </location>
</feature>
<organism evidence="7 8">
    <name type="scientific">Novosphingobium aureum</name>
    <dbReference type="NCBI Taxonomy" id="2792964"/>
    <lineage>
        <taxon>Bacteria</taxon>
        <taxon>Pseudomonadati</taxon>
        <taxon>Pseudomonadota</taxon>
        <taxon>Alphaproteobacteria</taxon>
        <taxon>Sphingomonadales</taxon>
        <taxon>Sphingomonadaceae</taxon>
        <taxon>Novosphingobium</taxon>
    </lineage>
</organism>
<evidence type="ECO:0000256" key="2">
    <source>
        <dbReference type="ARBA" id="ARBA00022475"/>
    </source>
</evidence>
<evidence type="ECO:0000256" key="3">
    <source>
        <dbReference type="ARBA" id="ARBA00022692"/>
    </source>
</evidence>
<feature type="transmembrane region" description="Helical" evidence="6">
    <location>
        <begin position="197"/>
        <end position="216"/>
    </location>
</feature>
<evidence type="ECO:0000256" key="4">
    <source>
        <dbReference type="ARBA" id="ARBA00022989"/>
    </source>
</evidence>
<evidence type="ECO:0000256" key="5">
    <source>
        <dbReference type="ARBA" id="ARBA00023136"/>
    </source>
</evidence>
<evidence type="ECO:0008006" key="9">
    <source>
        <dbReference type="Google" id="ProtNLM"/>
    </source>
</evidence>
<gene>
    <name evidence="7" type="ORF">I5E68_13575</name>
</gene>
<keyword evidence="2" id="KW-1003">Cell membrane</keyword>
<comment type="caution">
    <text evidence="7">The sequence shown here is derived from an EMBL/GenBank/DDBJ whole genome shotgun (WGS) entry which is preliminary data.</text>
</comment>
<sequence>MRGFDAFVTRVLVATPGCKGLAGAHKRLASFAEQGFQGLANLAVNVILARALSHEGFATIGALMGIHYFVLGLHRTAIVLPFILDADTHEAGLRDTLGRWWWLNLASLGAIAAALTLLALACRVLAQGDPQWVWLVEAVSLSIGICPALLFFEFGRRTLYQAGRAASAALASACYLVIIVVAALVLTQGDAHAGTGAMAWVVAGLGSGGVASVILAPGPPRLREGFALWWANRSFAFWQALTNVPYAIYNASVAVPIGVISGPVAAAAFNAARALTNPAISIVSAVDSLDKPRAAKALRDDGCAGLTRSIRRTRRLLVLITGAYLALVIVLAEPLLHIAFGETYAMLVNEMRVLAIVFFLMCLNQPSETLLIVLRESRLLLALRSLAAAIALVSLLVATRFGVMGCCLALLVTQSLNLGLLRFAERVAVNRHSAARSAPNCGSLTCVQGGGA</sequence>
<reference evidence="7" key="1">
    <citation type="submission" date="2020-11" db="EMBL/GenBank/DDBJ databases">
        <title>Novosphingobium aureum sp. nov., a marine bacterium isolated from sediment of a salt flat.</title>
        <authorList>
            <person name="Yoo Y."/>
            <person name="Kim J.-J."/>
        </authorList>
    </citation>
    <scope>NUCLEOTIDE SEQUENCE</scope>
    <source>
        <strain evidence="7">YJ-S2-02</strain>
    </source>
</reference>
<evidence type="ECO:0000313" key="7">
    <source>
        <dbReference type="EMBL" id="MBH0113972.1"/>
    </source>
</evidence>
<proteinExistence type="predicted"/>
<dbReference type="RefSeq" id="WP_197164963.1">
    <property type="nucleotide sequence ID" value="NZ_JADZGI010000002.1"/>
</dbReference>
<accession>A0A931HDT4</accession>
<evidence type="ECO:0000256" key="6">
    <source>
        <dbReference type="SAM" id="Phobius"/>
    </source>
</evidence>
<dbReference type="InterPro" id="IPR050833">
    <property type="entry name" value="Poly_Biosynth_Transport"/>
</dbReference>
<feature type="transmembrane region" description="Helical" evidence="6">
    <location>
        <begin position="101"/>
        <end position="126"/>
    </location>
</feature>
<evidence type="ECO:0000256" key="1">
    <source>
        <dbReference type="ARBA" id="ARBA00004651"/>
    </source>
</evidence>
<dbReference type="AlphaFoldDB" id="A0A931HDT4"/>
<comment type="subcellular location">
    <subcellularLocation>
        <location evidence="1">Cell membrane</location>
        <topology evidence="1">Multi-pass membrane protein</topology>
    </subcellularLocation>
</comment>
<keyword evidence="4 6" id="KW-1133">Transmembrane helix</keyword>
<keyword evidence="5 6" id="KW-0472">Membrane</keyword>